<keyword evidence="2" id="KW-1185">Reference proteome</keyword>
<dbReference type="EMBL" id="MU274904">
    <property type="protein sequence ID" value="KAI0092207.1"/>
    <property type="molecule type" value="Genomic_DNA"/>
</dbReference>
<dbReference type="Proteomes" id="UP001055072">
    <property type="component" value="Unassembled WGS sequence"/>
</dbReference>
<protein>
    <submittedName>
        <fullName evidence="1">Uncharacterized protein</fullName>
    </submittedName>
</protein>
<name>A0ACB8UCY0_9APHY</name>
<comment type="caution">
    <text evidence="1">The sequence shown here is derived from an EMBL/GenBank/DDBJ whole genome shotgun (WGS) entry which is preliminary data.</text>
</comment>
<organism evidence="1 2">
    <name type="scientific">Irpex rosettiformis</name>
    <dbReference type="NCBI Taxonomy" id="378272"/>
    <lineage>
        <taxon>Eukaryota</taxon>
        <taxon>Fungi</taxon>
        <taxon>Dikarya</taxon>
        <taxon>Basidiomycota</taxon>
        <taxon>Agaricomycotina</taxon>
        <taxon>Agaricomycetes</taxon>
        <taxon>Polyporales</taxon>
        <taxon>Irpicaceae</taxon>
        <taxon>Irpex</taxon>
    </lineage>
</organism>
<proteinExistence type="predicted"/>
<evidence type="ECO:0000313" key="2">
    <source>
        <dbReference type="Proteomes" id="UP001055072"/>
    </source>
</evidence>
<sequence length="345" mass="37863">MPQFGFSNFVWDQYTKLPPVLTSDLKGKSVIVTGANTGIGLEVAKHFARMGPARLIIACRNESKAKAAAEEIAKSTSHSAEVQLLDLSGFESVVSFAKRLVDEPIDILVANAAVALGEYVATTDGWEQTIQVNHLSTALLSFLLVPNLVKASKLHDSCSRLVVVSSEVHCWASFDDELMNTNILATLSDKEYCTPERMAHHYEASKLLNVLFTRAFSHHLSPSYSSSLIPDVVNPGLCVSELARNAPLAFKIRIKILHTLFARTAEQGARQVVWAALGPDGKDGPHVQQTMGGEYVSIAQIRQPSDFVVSRTGWEAQEKIWNETIDILSNVEPSVRTIVAEYFNN</sequence>
<gene>
    <name evidence="1" type="ORF">BDY19DRAFT_990939</name>
</gene>
<accession>A0ACB8UCY0</accession>
<evidence type="ECO:0000313" key="1">
    <source>
        <dbReference type="EMBL" id="KAI0092207.1"/>
    </source>
</evidence>
<reference evidence="1" key="1">
    <citation type="journal article" date="2021" name="Environ. Microbiol.">
        <title>Gene family expansions and transcriptome signatures uncover fungal adaptations to wood decay.</title>
        <authorList>
            <person name="Hage H."/>
            <person name="Miyauchi S."/>
            <person name="Viragh M."/>
            <person name="Drula E."/>
            <person name="Min B."/>
            <person name="Chaduli D."/>
            <person name="Navarro D."/>
            <person name="Favel A."/>
            <person name="Norest M."/>
            <person name="Lesage-Meessen L."/>
            <person name="Balint B."/>
            <person name="Merenyi Z."/>
            <person name="de Eugenio L."/>
            <person name="Morin E."/>
            <person name="Martinez A.T."/>
            <person name="Baldrian P."/>
            <person name="Stursova M."/>
            <person name="Martinez M.J."/>
            <person name="Novotny C."/>
            <person name="Magnuson J.K."/>
            <person name="Spatafora J.W."/>
            <person name="Maurice S."/>
            <person name="Pangilinan J."/>
            <person name="Andreopoulos W."/>
            <person name="LaButti K."/>
            <person name="Hundley H."/>
            <person name="Na H."/>
            <person name="Kuo A."/>
            <person name="Barry K."/>
            <person name="Lipzen A."/>
            <person name="Henrissat B."/>
            <person name="Riley R."/>
            <person name="Ahrendt S."/>
            <person name="Nagy L.G."/>
            <person name="Grigoriev I.V."/>
            <person name="Martin F."/>
            <person name="Rosso M.N."/>
        </authorList>
    </citation>
    <scope>NUCLEOTIDE SEQUENCE</scope>
    <source>
        <strain evidence="1">CBS 384.51</strain>
    </source>
</reference>